<comment type="caution">
    <text evidence="1">The sequence shown here is derived from an EMBL/GenBank/DDBJ whole genome shotgun (WGS) entry which is preliminary data.</text>
</comment>
<gene>
    <name evidence="1" type="ORF">ENJ15_01540</name>
</gene>
<dbReference type="AlphaFoldDB" id="A0A7V5RNB1"/>
<name>A0A7V5RNB1_CALAY</name>
<proteinExistence type="predicted"/>
<dbReference type="Gene3D" id="2.60.120.260">
    <property type="entry name" value="Galactose-binding domain-like"/>
    <property type="match status" value="1"/>
</dbReference>
<dbReference type="SUPFAM" id="SSF49785">
    <property type="entry name" value="Galactose-binding domain-like"/>
    <property type="match status" value="1"/>
</dbReference>
<organism evidence="1">
    <name type="scientific">Caldithrix abyssi</name>
    <dbReference type="NCBI Taxonomy" id="187145"/>
    <lineage>
        <taxon>Bacteria</taxon>
        <taxon>Pseudomonadati</taxon>
        <taxon>Calditrichota</taxon>
        <taxon>Calditrichia</taxon>
        <taxon>Calditrichales</taxon>
        <taxon>Calditrichaceae</taxon>
        <taxon>Caldithrix</taxon>
    </lineage>
</organism>
<dbReference type="InterPro" id="IPR053161">
    <property type="entry name" value="Ulvan_degrading_GH"/>
</dbReference>
<accession>A0A7V5RNB1</accession>
<dbReference type="Proteomes" id="UP000885771">
    <property type="component" value="Unassembled WGS sequence"/>
</dbReference>
<dbReference type="PANTHER" id="PTHR36848:SF2">
    <property type="entry name" value="SECRETED PROTEIN"/>
    <property type="match status" value="1"/>
</dbReference>
<reference evidence="1" key="1">
    <citation type="journal article" date="2020" name="mSystems">
        <title>Genome- and Community-Level Interaction Insights into Carbon Utilization and Element Cycling Functions of Hydrothermarchaeota in Hydrothermal Sediment.</title>
        <authorList>
            <person name="Zhou Z."/>
            <person name="Liu Y."/>
            <person name="Xu W."/>
            <person name="Pan J."/>
            <person name="Luo Z.H."/>
            <person name="Li M."/>
        </authorList>
    </citation>
    <scope>NUCLEOTIDE SEQUENCE [LARGE SCALE GENOMIC DNA]</scope>
    <source>
        <strain evidence="1">HyVt-460</strain>
    </source>
</reference>
<protein>
    <submittedName>
        <fullName evidence="1">Uncharacterized protein</fullName>
    </submittedName>
</protein>
<sequence length="601" mass="68954">MQDIFLSYTPEISRNYHLISDEKLLHDWARFLVRLHRGQVTRNARLTEMYKSYLNGVLLPKMNYIHPSCGLKVSANNPFLTENLKAAQTVYTIDDSSFIYHQPYYLEVQLSLKRLRSFMTLKGLSPLSARFGEFLNIRLSFREKAVFILLLKMWGVERFENTLFIDSENLFFLERVIQEGSRIQDDLLNFQRMQNHLHRFLENGEAAEKLLLLFPDNDPDLSPLFKLLEALECSPVEYDVISLNQFLQAQLTMEDDGSFSMGQQTYSLLILPGIRYLPMEALVKIGDVHQAGGKLITTGRLPEKPEKDGELYDAIHHALWMGNETGRALYFKTSANNGLSYFISDNNALAHILTNNCAERIFPWETLPAGLKYFERRLEDKRIILLLNLTPRPAEFPEIELKQDYVFKLVHGYQEPALKFINAWPLEKGTRRLPFSLPEFSHVLLEASTIPGQSVPRSHIQAIDSGEWFVEIEGQEHISRLGDRGVEAPYNWKPVSYSKVISIEGNLLKGHRVFLKLGTVYDWCTIRVNDKKDIHCLCPPFEADITNWVKPGKNGITIIVGHRLSNHMAVVSRQEHSVAPVTPYGLIGPVEIAYRVMEASS</sequence>
<dbReference type="PANTHER" id="PTHR36848">
    <property type="entry name" value="DNA-BINDING PROTEIN (PUTATIVE SECRETED PROTEIN)-RELATED"/>
    <property type="match status" value="1"/>
</dbReference>
<dbReference type="EMBL" id="DRLI01000057">
    <property type="protein sequence ID" value="HHM01666.1"/>
    <property type="molecule type" value="Genomic_DNA"/>
</dbReference>
<evidence type="ECO:0000313" key="1">
    <source>
        <dbReference type="EMBL" id="HHM01666.1"/>
    </source>
</evidence>
<dbReference type="InterPro" id="IPR008979">
    <property type="entry name" value="Galactose-bd-like_sf"/>
</dbReference>